<comment type="caution">
    <text evidence="6">The sequence shown here is derived from an EMBL/GenBank/DDBJ whole genome shotgun (WGS) entry which is preliminary data.</text>
</comment>
<gene>
    <name evidence="6" type="ORF">COS78_04180</name>
</gene>
<dbReference type="InterPro" id="IPR006879">
    <property type="entry name" value="YdjC-like"/>
</dbReference>
<dbReference type="GO" id="GO:0019213">
    <property type="term" value="F:deacetylase activity"/>
    <property type="evidence" value="ECO:0007669"/>
    <property type="project" value="TreeGrafter"/>
</dbReference>
<evidence type="ECO:0000256" key="5">
    <source>
        <dbReference type="ARBA" id="ARBA00023277"/>
    </source>
</evidence>
<dbReference type="Pfam" id="PF04794">
    <property type="entry name" value="YdjC"/>
    <property type="match status" value="1"/>
</dbReference>
<dbReference type="AlphaFoldDB" id="A0A2M7AR25"/>
<dbReference type="GO" id="GO:0005975">
    <property type="term" value="P:carbohydrate metabolic process"/>
    <property type="evidence" value="ECO:0007669"/>
    <property type="project" value="InterPro"/>
</dbReference>
<evidence type="ECO:0000256" key="1">
    <source>
        <dbReference type="ARBA" id="ARBA00001946"/>
    </source>
</evidence>
<keyword evidence="2" id="KW-0479">Metal-binding</keyword>
<evidence type="ECO:0000256" key="3">
    <source>
        <dbReference type="ARBA" id="ARBA00022801"/>
    </source>
</evidence>
<comment type="cofactor">
    <cofactor evidence="1">
        <name>Mg(2+)</name>
        <dbReference type="ChEBI" id="CHEBI:18420"/>
    </cofactor>
</comment>
<dbReference type="Gene3D" id="3.20.20.370">
    <property type="entry name" value="Glycoside hydrolase/deacetylase"/>
    <property type="match status" value="1"/>
</dbReference>
<dbReference type="InterPro" id="IPR011330">
    <property type="entry name" value="Glyco_hydro/deAcase_b/a-brl"/>
</dbReference>
<dbReference type="SUPFAM" id="SSF88713">
    <property type="entry name" value="Glycoside hydrolase/deacetylase"/>
    <property type="match status" value="1"/>
</dbReference>
<dbReference type="EMBL" id="PEWA01000060">
    <property type="protein sequence ID" value="PIU72999.1"/>
    <property type="molecule type" value="Genomic_DNA"/>
</dbReference>
<proteinExistence type="predicted"/>
<keyword evidence="4" id="KW-0460">Magnesium</keyword>
<evidence type="ECO:0000313" key="7">
    <source>
        <dbReference type="Proteomes" id="UP000231407"/>
    </source>
</evidence>
<evidence type="ECO:0000256" key="2">
    <source>
        <dbReference type="ARBA" id="ARBA00022723"/>
    </source>
</evidence>
<evidence type="ECO:0000256" key="4">
    <source>
        <dbReference type="ARBA" id="ARBA00022842"/>
    </source>
</evidence>
<evidence type="ECO:0000313" key="6">
    <source>
        <dbReference type="EMBL" id="PIU72999.1"/>
    </source>
</evidence>
<keyword evidence="5" id="KW-0119">Carbohydrate metabolism</keyword>
<accession>A0A2M7AR25</accession>
<dbReference type="GO" id="GO:0046872">
    <property type="term" value="F:metal ion binding"/>
    <property type="evidence" value="ECO:0007669"/>
    <property type="project" value="UniProtKB-KW"/>
</dbReference>
<organism evidence="6 7">
    <name type="scientific">Candidatus Shapirobacteria bacterium CG06_land_8_20_14_3_00_40_12</name>
    <dbReference type="NCBI Taxonomy" id="1974881"/>
    <lineage>
        <taxon>Bacteria</taxon>
        <taxon>Candidatus Shapironibacteriota</taxon>
    </lineage>
</organism>
<name>A0A2M7AR25_9BACT</name>
<reference evidence="7" key="1">
    <citation type="submission" date="2017-09" db="EMBL/GenBank/DDBJ databases">
        <title>Depth-based differentiation of microbial function through sediment-hosted aquifers and enrichment of novel symbionts in the deep terrestrial subsurface.</title>
        <authorList>
            <person name="Probst A.J."/>
            <person name="Ladd B."/>
            <person name="Jarett J.K."/>
            <person name="Geller-Mcgrath D.E."/>
            <person name="Sieber C.M.K."/>
            <person name="Emerson J.B."/>
            <person name="Anantharaman K."/>
            <person name="Thomas B.C."/>
            <person name="Malmstrom R."/>
            <person name="Stieglmeier M."/>
            <person name="Klingl A."/>
            <person name="Woyke T."/>
            <person name="Ryan C.M."/>
            <person name="Banfield J.F."/>
        </authorList>
    </citation>
    <scope>NUCLEOTIDE SEQUENCE [LARGE SCALE GENOMIC DNA]</scope>
</reference>
<dbReference type="PANTHER" id="PTHR31609">
    <property type="entry name" value="YDJC DEACETYLASE FAMILY MEMBER"/>
    <property type="match status" value="1"/>
</dbReference>
<sequence>MVVTADDFGWTKGVNEGIVRSVKEGMVTDIAMMVLTDHENCKHAVSLIEKNKLSHIGLHTCLFPWTKNFRPHRSDYIEFFKMATDGQIEEKVMKEIELFEKLIGKKPDFISPQFNMHGNLRLLKTVAKYAVENNIPVRIPRAVLVGDEITDKNYSAEIFLKRLGVKMTDHLLAHILGSSVTKITGMFESELTEIKEDESVELLLHPGYHDREIFEDSSLNYERTRDLVISLDPVFKDKILKMGFIFGHMSEI</sequence>
<protein>
    <recommendedName>
        <fullName evidence="8">ChbG/HpnK family deacetylase</fullName>
    </recommendedName>
</protein>
<evidence type="ECO:0008006" key="8">
    <source>
        <dbReference type="Google" id="ProtNLM"/>
    </source>
</evidence>
<dbReference type="GO" id="GO:0016787">
    <property type="term" value="F:hydrolase activity"/>
    <property type="evidence" value="ECO:0007669"/>
    <property type="project" value="UniProtKB-KW"/>
</dbReference>
<dbReference type="Proteomes" id="UP000231407">
    <property type="component" value="Unassembled WGS sequence"/>
</dbReference>
<keyword evidence="3" id="KW-0378">Hydrolase</keyword>
<dbReference type="PANTHER" id="PTHR31609:SF1">
    <property type="entry name" value="CARBOHYDRATE DEACETYLASE"/>
    <property type="match status" value="1"/>
</dbReference>